<gene>
    <name evidence="2" type="ORF">KQI42_16130</name>
</gene>
<comment type="caution">
    <text evidence="2">The sequence shown here is derived from an EMBL/GenBank/DDBJ whole genome shotgun (WGS) entry which is preliminary data.</text>
</comment>
<evidence type="ECO:0000313" key="3">
    <source>
        <dbReference type="Proteomes" id="UP000749471"/>
    </source>
</evidence>
<keyword evidence="1" id="KW-0812">Transmembrane</keyword>
<evidence type="ECO:0000313" key="2">
    <source>
        <dbReference type="EMBL" id="MBU5439543.1"/>
    </source>
</evidence>
<dbReference type="Proteomes" id="UP000749471">
    <property type="component" value="Unassembled WGS sequence"/>
</dbReference>
<keyword evidence="1" id="KW-1133">Transmembrane helix</keyword>
<accession>A0ABS6E9D8</accession>
<proteinExistence type="predicted"/>
<sequence>MKPKPQIIPIIIFCISAIILMLGIAQLILYIPLQIEMLKDAELQGATAEQVSDYVWQRYCMQVV</sequence>
<feature type="transmembrane region" description="Helical" evidence="1">
    <location>
        <begin position="6"/>
        <end position="31"/>
    </location>
</feature>
<reference evidence="2 3" key="1">
    <citation type="submission" date="2021-06" db="EMBL/GenBank/DDBJ databases">
        <authorList>
            <person name="Sun Q."/>
            <person name="Li D."/>
        </authorList>
    </citation>
    <scope>NUCLEOTIDE SEQUENCE [LARGE SCALE GENOMIC DNA]</scope>
    <source>
        <strain evidence="2 3">MSJ-40</strain>
    </source>
</reference>
<dbReference type="EMBL" id="JAHLPM010000016">
    <property type="protein sequence ID" value="MBU5439543.1"/>
    <property type="molecule type" value="Genomic_DNA"/>
</dbReference>
<keyword evidence="1" id="KW-0472">Membrane</keyword>
<protein>
    <submittedName>
        <fullName evidence="2">Uncharacterized protein</fullName>
    </submittedName>
</protein>
<keyword evidence="3" id="KW-1185">Reference proteome</keyword>
<evidence type="ECO:0000256" key="1">
    <source>
        <dbReference type="SAM" id="Phobius"/>
    </source>
</evidence>
<organism evidence="2 3">
    <name type="scientific">Tissierella simiarum</name>
    <dbReference type="NCBI Taxonomy" id="2841534"/>
    <lineage>
        <taxon>Bacteria</taxon>
        <taxon>Bacillati</taxon>
        <taxon>Bacillota</taxon>
        <taxon>Tissierellia</taxon>
        <taxon>Tissierellales</taxon>
        <taxon>Tissierellaceae</taxon>
        <taxon>Tissierella</taxon>
    </lineage>
</organism>
<dbReference type="RefSeq" id="WP_216521252.1">
    <property type="nucleotide sequence ID" value="NZ_JAHLPM010000016.1"/>
</dbReference>
<name>A0ABS6E9D8_9FIRM</name>